<dbReference type="AlphaFoldDB" id="A0A8J5EYL3"/>
<name>A0A8J5EYL3_ZINOF</name>
<proteinExistence type="predicted"/>
<dbReference type="EMBL" id="JACMSC010000018">
    <property type="protein sequence ID" value="KAG6476675.1"/>
    <property type="molecule type" value="Genomic_DNA"/>
</dbReference>
<evidence type="ECO:0000313" key="2">
    <source>
        <dbReference type="Proteomes" id="UP000734854"/>
    </source>
</evidence>
<keyword evidence="2" id="KW-1185">Reference proteome</keyword>
<protein>
    <submittedName>
        <fullName evidence="1">Uncharacterized protein</fullName>
    </submittedName>
</protein>
<evidence type="ECO:0000313" key="1">
    <source>
        <dbReference type="EMBL" id="KAG6476675.1"/>
    </source>
</evidence>
<dbReference type="Proteomes" id="UP000734854">
    <property type="component" value="Unassembled WGS sequence"/>
</dbReference>
<comment type="caution">
    <text evidence="1">The sequence shown here is derived from an EMBL/GenBank/DDBJ whole genome shotgun (WGS) entry which is preliminary data.</text>
</comment>
<accession>A0A8J5EYL3</accession>
<organism evidence="1 2">
    <name type="scientific">Zingiber officinale</name>
    <name type="common">Ginger</name>
    <name type="synonym">Amomum zingiber</name>
    <dbReference type="NCBI Taxonomy" id="94328"/>
    <lineage>
        <taxon>Eukaryota</taxon>
        <taxon>Viridiplantae</taxon>
        <taxon>Streptophyta</taxon>
        <taxon>Embryophyta</taxon>
        <taxon>Tracheophyta</taxon>
        <taxon>Spermatophyta</taxon>
        <taxon>Magnoliopsida</taxon>
        <taxon>Liliopsida</taxon>
        <taxon>Zingiberales</taxon>
        <taxon>Zingiberaceae</taxon>
        <taxon>Zingiber</taxon>
    </lineage>
</organism>
<reference evidence="1 2" key="1">
    <citation type="submission" date="2020-08" db="EMBL/GenBank/DDBJ databases">
        <title>Plant Genome Project.</title>
        <authorList>
            <person name="Zhang R.-G."/>
        </authorList>
    </citation>
    <scope>NUCLEOTIDE SEQUENCE [LARGE SCALE GENOMIC DNA]</scope>
    <source>
        <tissue evidence="1">Rhizome</tissue>
    </source>
</reference>
<gene>
    <name evidence="1" type="ORF">ZIOFF_065921</name>
</gene>
<sequence>MHAAMTTAKQLTCNALAIVGSLSSFLLLIKIDGGSGGWCLLAKDQRLIREDGFPNWLHDCDIRWFLLGHATKQLTPNVTVATDGNEDFKTISEVILSSYDDW</sequence>